<keyword evidence="4" id="KW-1185">Reference proteome</keyword>
<dbReference type="PROSITE" id="PS00018">
    <property type="entry name" value="EF_HAND_1"/>
    <property type="match status" value="1"/>
</dbReference>
<reference evidence="3 4" key="1">
    <citation type="submission" date="2024-09" db="EMBL/GenBank/DDBJ databases">
        <title>The Natural Products Discovery Center: Release of the First 8490 Sequenced Strains for Exploring Actinobacteria Biosynthetic Diversity.</title>
        <authorList>
            <person name="Kalkreuter E."/>
            <person name="Kautsar S.A."/>
            <person name="Yang D."/>
            <person name="Bader C.D."/>
            <person name="Teijaro C.N."/>
            <person name="Fluegel L."/>
            <person name="Davis C.M."/>
            <person name="Simpson J.R."/>
            <person name="Lauterbach L."/>
            <person name="Steele A.D."/>
            <person name="Gui C."/>
            <person name="Meng S."/>
            <person name="Li G."/>
            <person name="Viehrig K."/>
            <person name="Ye F."/>
            <person name="Su P."/>
            <person name="Kiefer A.F."/>
            <person name="Nichols A."/>
            <person name="Cepeda A.J."/>
            <person name="Yan W."/>
            <person name="Fan B."/>
            <person name="Jiang Y."/>
            <person name="Adhikari A."/>
            <person name="Zheng C.-J."/>
            <person name="Schuster L."/>
            <person name="Cowan T.M."/>
            <person name="Smanski M.J."/>
            <person name="Chevrette M.G."/>
            <person name="De Carvalho L.P.S."/>
            <person name="Shen B."/>
        </authorList>
    </citation>
    <scope>NUCLEOTIDE SEQUENCE [LARGE SCALE GENOMIC DNA]</scope>
    <source>
        <strain evidence="3 4">NPDC058753</strain>
    </source>
</reference>
<dbReference type="EMBL" id="JBHYPX010000003">
    <property type="protein sequence ID" value="MFE1350871.1"/>
    <property type="molecule type" value="Genomic_DNA"/>
</dbReference>
<sequence length="313" mass="32644">MSTEPADAAEPGTAAAAPPPANPFARPSVPPPSATTPPAPPQPPNPFAPPPPSNPFAPPSPPPAPGAFGAAEVIEAGAEPARKKPRFKVGTLFLAALLAGPVVGVGVGYAIQASRPPTPLPEIAAPKLSYPAERVDAKALAAAGPQPLDIDGDLRALLIERPAGSEDRTDGDGDGWLSPADLAENYGDSAREFTSMLSEGFRRAASVSWESGDDLYQVTLVQYAPEATLKAITNAAPRSTVDSDVSAIPGNPDSYLVIGKQPLHYARSTDTYYYGEALARKGNVVMTVAVYAKNPVDRARLEDIAKRQWEKLA</sequence>
<feature type="compositionally biased region" description="Low complexity" evidence="1">
    <location>
        <begin position="1"/>
        <end position="16"/>
    </location>
</feature>
<keyword evidence="2" id="KW-0472">Membrane</keyword>
<evidence type="ECO:0000256" key="1">
    <source>
        <dbReference type="SAM" id="MobiDB-lite"/>
    </source>
</evidence>
<keyword evidence="2" id="KW-1133">Transmembrane helix</keyword>
<gene>
    <name evidence="3" type="ORF">ACFW6T_02640</name>
</gene>
<organism evidence="3 4">
    <name type="scientific">Kitasatospora phosalacinea</name>
    <dbReference type="NCBI Taxonomy" id="2065"/>
    <lineage>
        <taxon>Bacteria</taxon>
        <taxon>Bacillati</taxon>
        <taxon>Actinomycetota</taxon>
        <taxon>Actinomycetes</taxon>
        <taxon>Kitasatosporales</taxon>
        <taxon>Streptomycetaceae</taxon>
        <taxon>Kitasatospora</taxon>
    </lineage>
</organism>
<feature type="region of interest" description="Disordered" evidence="1">
    <location>
        <begin position="1"/>
        <end position="71"/>
    </location>
</feature>
<feature type="transmembrane region" description="Helical" evidence="2">
    <location>
        <begin position="92"/>
        <end position="111"/>
    </location>
</feature>
<comment type="caution">
    <text evidence="3">The sequence shown here is derived from an EMBL/GenBank/DDBJ whole genome shotgun (WGS) entry which is preliminary data.</text>
</comment>
<accession>A0ABW6GDT9</accession>
<evidence type="ECO:0000256" key="2">
    <source>
        <dbReference type="SAM" id="Phobius"/>
    </source>
</evidence>
<dbReference type="Proteomes" id="UP001599542">
    <property type="component" value="Unassembled WGS sequence"/>
</dbReference>
<dbReference type="RefSeq" id="WP_380316207.1">
    <property type="nucleotide sequence ID" value="NZ_JBHYPW010000002.1"/>
</dbReference>
<protein>
    <submittedName>
        <fullName evidence="3">Uncharacterized protein</fullName>
    </submittedName>
</protein>
<evidence type="ECO:0000313" key="4">
    <source>
        <dbReference type="Proteomes" id="UP001599542"/>
    </source>
</evidence>
<evidence type="ECO:0000313" key="3">
    <source>
        <dbReference type="EMBL" id="MFE1350871.1"/>
    </source>
</evidence>
<name>A0ABW6GDT9_9ACTN</name>
<dbReference type="InterPro" id="IPR018247">
    <property type="entry name" value="EF_Hand_1_Ca_BS"/>
</dbReference>
<keyword evidence="2" id="KW-0812">Transmembrane</keyword>
<proteinExistence type="predicted"/>
<feature type="compositionally biased region" description="Pro residues" evidence="1">
    <location>
        <begin position="17"/>
        <end position="65"/>
    </location>
</feature>